<evidence type="ECO:0000313" key="12">
    <source>
        <dbReference type="Proteomes" id="UP000477980"/>
    </source>
</evidence>
<dbReference type="CDD" id="cd08998">
    <property type="entry name" value="GH43_Arb43a-like"/>
    <property type="match status" value="1"/>
</dbReference>
<dbReference type="OrthoDB" id="9801455at2"/>
<comment type="similarity">
    <text evidence="2 7">Belongs to the glycosyl hydrolase 43 family.</text>
</comment>
<dbReference type="PANTHER" id="PTHR43301:SF3">
    <property type="entry name" value="ARABINAN ENDO-1,5-ALPHA-L-ARABINOSIDASE A-RELATED"/>
    <property type="match status" value="1"/>
</dbReference>
<evidence type="ECO:0000313" key="11">
    <source>
        <dbReference type="EMBL" id="MQP15201.1"/>
    </source>
</evidence>
<feature type="region of interest" description="Disordered" evidence="8">
    <location>
        <begin position="22"/>
        <end position="48"/>
    </location>
</feature>
<dbReference type="Proteomes" id="UP000477980">
    <property type="component" value="Unassembled WGS sequence"/>
</dbReference>
<feature type="active site" description="Proton acceptor" evidence="5">
    <location>
        <position position="84"/>
    </location>
</feature>
<dbReference type="InterPro" id="IPR050727">
    <property type="entry name" value="GH43_arabinanases"/>
</dbReference>
<evidence type="ECO:0000256" key="5">
    <source>
        <dbReference type="PIRSR" id="PIRSR606710-1"/>
    </source>
</evidence>
<keyword evidence="4 7" id="KW-0326">Glycosidase</keyword>
<dbReference type="Gene3D" id="2.115.10.20">
    <property type="entry name" value="Glycosyl hydrolase domain, family 43"/>
    <property type="match status" value="1"/>
</dbReference>
<dbReference type="SUPFAM" id="SSF75005">
    <property type="entry name" value="Arabinanase/levansucrase/invertase"/>
    <property type="match status" value="1"/>
</dbReference>
<dbReference type="InterPro" id="IPR023296">
    <property type="entry name" value="Glyco_hydro_beta-prop_sf"/>
</dbReference>
<dbReference type="InterPro" id="IPR006710">
    <property type="entry name" value="Glyco_hydro_43"/>
</dbReference>
<dbReference type="InterPro" id="IPR032291">
    <property type="entry name" value="Abn2_C"/>
</dbReference>
<feature type="compositionally biased region" description="Pro residues" evidence="8">
    <location>
        <begin position="29"/>
        <end position="44"/>
    </location>
</feature>
<feature type="site" description="Important for catalytic activity, responsible for pKa modulation of the active site Glu and correct orientation of both the proton donor and substrate" evidence="6">
    <location>
        <position position="260"/>
    </location>
</feature>
<feature type="chain" id="PRO_5026044892" evidence="9">
    <location>
        <begin position="24"/>
        <end position="563"/>
    </location>
</feature>
<dbReference type="Pfam" id="PF16369">
    <property type="entry name" value="GH43_C"/>
    <property type="match status" value="1"/>
</dbReference>
<evidence type="ECO:0000256" key="4">
    <source>
        <dbReference type="ARBA" id="ARBA00023295"/>
    </source>
</evidence>
<dbReference type="EMBL" id="VZAH01000117">
    <property type="protein sequence ID" value="MQP15201.1"/>
    <property type="molecule type" value="Genomic_DNA"/>
</dbReference>
<feature type="domain" description="Extracellular endo-alpha-(1-&gt;5)-L-arabinanase C-terminal" evidence="10">
    <location>
        <begin position="456"/>
        <end position="560"/>
    </location>
</feature>
<evidence type="ECO:0000259" key="10">
    <source>
        <dbReference type="Pfam" id="PF16369"/>
    </source>
</evidence>
<evidence type="ECO:0000256" key="6">
    <source>
        <dbReference type="PIRSR" id="PIRSR606710-2"/>
    </source>
</evidence>
<comment type="caution">
    <text evidence="11">The sequence shown here is derived from an EMBL/GenBank/DDBJ whole genome shotgun (WGS) entry which is preliminary data.</text>
</comment>
<sequence length="563" mass="62785">MKKLHIFALLLACTLAVGCSSSSDDPEIPVNPTPTPTPTPPTPTPGDQTAEELANYKCPTYNDNYTSVSAWTQRSKWNLANMHDPTVVKASDGYYYMYQTDASYGNEHQKDIRNSNKHGHFFCRRSKNLVDWEFVGATMVGLPSWVKTKLNEFRKGMGVAERPDSYFANDLDFGFWAPCVRKVNDHLYRMYYAITCPGTINGDGTWSERAFIGLMETSDPASNKWEDKGYVITNASDKGLNFKVRSNDWANCYFKYNAIDPTYVITPEGKHWLIYGSWHSGFAAVELDANTGKTKAALPNPWGTADDIAAYGKTIFTRTLNNRWQGSEAPEIVYHDGYYYLFVAYDALEVPYNTHVLRSKNVDGPYETMNRKITDAAKGANEEPTVLTHPYKFSAGSGWVGISHCAVFDDGAGNWYYVSQQRMPANVAGIAASNAIMMGGVRSIQWDSNGWPVVMPERYGAVPQATITASELEGTWEGIELSYEYGKQKTSKTFKLSSNGVMEGGSAWSNVKAWSFDASSNTLTIGTTKLKVQREVDWEASPRKVTIVYSGVSGNRSYWGKKN</sequence>
<evidence type="ECO:0000256" key="7">
    <source>
        <dbReference type="RuleBase" id="RU361187"/>
    </source>
</evidence>
<dbReference type="Pfam" id="PF04616">
    <property type="entry name" value="Glyco_hydro_43"/>
    <property type="match status" value="1"/>
</dbReference>
<reference evidence="11 12" key="1">
    <citation type="submission" date="2019-09" db="EMBL/GenBank/DDBJ databases">
        <title>Distinct polysaccharide growth profiles of human intestinal Prevotella copri isolates.</title>
        <authorList>
            <person name="Fehlner-Peach H."/>
            <person name="Magnabosco C."/>
            <person name="Raghavan V."/>
            <person name="Scher J.U."/>
            <person name="Tett A."/>
            <person name="Cox L.M."/>
            <person name="Gottsegen C."/>
            <person name="Watters A."/>
            <person name="Wiltshire- Gordon J.D."/>
            <person name="Segata N."/>
            <person name="Bonneau R."/>
            <person name="Littman D.R."/>
        </authorList>
    </citation>
    <scope>NUCLEOTIDE SEQUENCE [LARGE SCALE GENOMIC DNA]</scope>
    <source>
        <strain evidence="12">iAA917</strain>
    </source>
</reference>
<dbReference type="GO" id="GO:0005975">
    <property type="term" value="P:carbohydrate metabolic process"/>
    <property type="evidence" value="ECO:0007669"/>
    <property type="project" value="InterPro"/>
</dbReference>
<dbReference type="GO" id="GO:0004553">
    <property type="term" value="F:hydrolase activity, hydrolyzing O-glycosyl compounds"/>
    <property type="evidence" value="ECO:0007669"/>
    <property type="project" value="InterPro"/>
</dbReference>
<accession>A0A6G1VRD1</accession>
<feature type="signal peptide" evidence="9">
    <location>
        <begin position="1"/>
        <end position="23"/>
    </location>
</feature>
<evidence type="ECO:0000256" key="8">
    <source>
        <dbReference type="SAM" id="MobiDB-lite"/>
    </source>
</evidence>
<evidence type="ECO:0000256" key="9">
    <source>
        <dbReference type="SAM" id="SignalP"/>
    </source>
</evidence>
<dbReference type="RefSeq" id="WP_153090652.1">
    <property type="nucleotide sequence ID" value="NZ_VZAH01000117.1"/>
</dbReference>
<evidence type="ECO:0000256" key="1">
    <source>
        <dbReference type="ARBA" id="ARBA00004834"/>
    </source>
</evidence>
<gene>
    <name evidence="11" type="ORF">F7D25_12440</name>
</gene>
<keyword evidence="3 7" id="KW-0378">Hydrolase</keyword>
<dbReference type="PANTHER" id="PTHR43301">
    <property type="entry name" value="ARABINAN ENDO-1,5-ALPHA-L-ARABINOSIDASE"/>
    <property type="match status" value="1"/>
</dbReference>
<protein>
    <submittedName>
        <fullName evidence="11">Family 43 glycosylhydrolase</fullName>
    </submittedName>
</protein>
<comment type="pathway">
    <text evidence="1">Glycan metabolism; L-arabinan degradation.</text>
</comment>
<organism evidence="11 12">
    <name type="scientific">Segatella copri</name>
    <dbReference type="NCBI Taxonomy" id="165179"/>
    <lineage>
        <taxon>Bacteria</taxon>
        <taxon>Pseudomonadati</taxon>
        <taxon>Bacteroidota</taxon>
        <taxon>Bacteroidia</taxon>
        <taxon>Bacteroidales</taxon>
        <taxon>Prevotellaceae</taxon>
        <taxon>Segatella</taxon>
    </lineage>
</organism>
<evidence type="ECO:0000256" key="2">
    <source>
        <dbReference type="ARBA" id="ARBA00009865"/>
    </source>
</evidence>
<name>A0A6G1VRD1_9BACT</name>
<evidence type="ECO:0000256" key="3">
    <source>
        <dbReference type="ARBA" id="ARBA00022801"/>
    </source>
</evidence>
<proteinExistence type="inferred from homology"/>
<dbReference type="AlphaFoldDB" id="A0A6G1VRD1"/>
<keyword evidence="9" id="KW-0732">Signal</keyword>
<dbReference type="PROSITE" id="PS51257">
    <property type="entry name" value="PROKAR_LIPOPROTEIN"/>
    <property type="match status" value="1"/>
</dbReference>
<feature type="active site" description="Proton donor" evidence="5">
    <location>
        <position position="328"/>
    </location>
</feature>